<evidence type="ECO:0000313" key="2">
    <source>
        <dbReference type="Proteomes" id="UP000243579"/>
    </source>
</evidence>
<reference evidence="1 2" key="1">
    <citation type="journal article" date="2014" name="Genome Biol. Evol.">
        <title>The secreted proteins of Achlya hypogyna and Thraustotheca clavata identify the ancestral oomycete secretome and reveal gene acquisitions by horizontal gene transfer.</title>
        <authorList>
            <person name="Misner I."/>
            <person name="Blouin N."/>
            <person name="Leonard G."/>
            <person name="Richards T.A."/>
            <person name="Lane C.E."/>
        </authorList>
    </citation>
    <scope>NUCLEOTIDE SEQUENCE [LARGE SCALE GENOMIC DNA]</scope>
    <source>
        <strain evidence="1 2">ATCC 48635</strain>
    </source>
</reference>
<gene>
    <name evidence="1" type="ORF">ACHHYP_11667</name>
</gene>
<dbReference type="Proteomes" id="UP000243579">
    <property type="component" value="Unassembled WGS sequence"/>
</dbReference>
<accession>A0A1V9YIP8</accession>
<organism evidence="1 2">
    <name type="scientific">Achlya hypogyna</name>
    <name type="common">Oomycete</name>
    <name type="synonym">Protoachlya hypogyna</name>
    <dbReference type="NCBI Taxonomy" id="1202772"/>
    <lineage>
        <taxon>Eukaryota</taxon>
        <taxon>Sar</taxon>
        <taxon>Stramenopiles</taxon>
        <taxon>Oomycota</taxon>
        <taxon>Saprolegniomycetes</taxon>
        <taxon>Saprolegniales</taxon>
        <taxon>Achlyaceae</taxon>
        <taxon>Achlya</taxon>
    </lineage>
</organism>
<dbReference type="OrthoDB" id="75116at2759"/>
<dbReference type="EMBL" id="JNBR01001648">
    <property type="protein sequence ID" value="OQR85580.1"/>
    <property type="molecule type" value="Genomic_DNA"/>
</dbReference>
<sequence length="141" mass="16180">MDAIPEDHDEVGPLVHPKPMVKPSHRRVWSIGMGGAIELDKITKDQKVEILQTELERQSKALEESQEETQLAARIGQSLLIQNQQLDYEWEAKLAKTLTKELTTLHHDYKQLESARLRTDVELDHLRLQNADLKHVSQSSN</sequence>
<keyword evidence="2" id="KW-1185">Reference proteome</keyword>
<dbReference type="AlphaFoldDB" id="A0A1V9YIP8"/>
<comment type="caution">
    <text evidence="1">The sequence shown here is derived from an EMBL/GenBank/DDBJ whole genome shotgun (WGS) entry which is preliminary data.</text>
</comment>
<evidence type="ECO:0000313" key="1">
    <source>
        <dbReference type="EMBL" id="OQR85580.1"/>
    </source>
</evidence>
<protein>
    <submittedName>
        <fullName evidence="1">Uncharacterized protein</fullName>
    </submittedName>
</protein>
<name>A0A1V9YIP8_ACHHY</name>
<proteinExistence type="predicted"/>